<evidence type="ECO:0000256" key="6">
    <source>
        <dbReference type="ARBA" id="ARBA00022806"/>
    </source>
</evidence>
<comment type="function">
    <text evidence="15">A helicase/nuclease that prepares dsDNA breaks (DSB) for recombinational DNA repair. Binds to DSBs and unwinds DNA via a highly rapid and processive ATP-dependent bidirectional helicase activity. Unwinds dsDNA until it encounters a Chi (crossover hotspot instigator) sequence from the 3' direction. Cuts ssDNA a few nucleotides 3' to the Chi site. The properties and activities of the enzyme are changed at Chi. The Chi-altered holoenzyme produces a long 3'-ssDNA overhang and facilitates RecA-binding to the ssDNA for homologous DNA recombination and repair. Holoenzyme degrades any linearized DNA that is unable to undergo homologous recombination. In the holoenzyme this subunit contributes ATPase, 3'-5' helicase, exonuclease activity and loads RecA onto ssDNA.</text>
</comment>
<dbReference type="PROSITE" id="PS51198">
    <property type="entry name" value="UVRD_HELICASE_ATP_BIND"/>
    <property type="match status" value="1"/>
</dbReference>
<dbReference type="Pfam" id="PF12705">
    <property type="entry name" value="PDDEXK_1"/>
    <property type="match status" value="1"/>
</dbReference>
<keyword evidence="7 15" id="KW-0269">Exonuclease</keyword>
<evidence type="ECO:0000256" key="15">
    <source>
        <dbReference type="HAMAP-Rule" id="MF_01485"/>
    </source>
</evidence>
<dbReference type="InterPro" id="IPR011604">
    <property type="entry name" value="PDDEXK-like_dom_sf"/>
</dbReference>
<name>A0ABR5I7N2_9ACTN</name>
<evidence type="ECO:0000256" key="17">
    <source>
        <dbReference type="SAM" id="MobiDB-lite"/>
    </source>
</evidence>
<feature type="compositionally biased region" description="Acidic residues" evidence="17">
    <location>
        <begin position="841"/>
        <end position="854"/>
    </location>
</feature>
<accession>A0ABR5I7N2</accession>
<feature type="domain" description="UvrD-like helicase C-terminal" evidence="19">
    <location>
        <begin position="366"/>
        <end position="633"/>
    </location>
</feature>
<sequence length="1139" mass="123388">MDVAAPQPFDVVAPLPGGTTVLEASAGTGKTYAIVGVAARQIADGLPIDKLLLVTFSRSATAELRERMRARLAELVVALDPSRVHSDRDGDDDPVLRAVLTGGPDEIATRRGRLMQALSDFDASTIATTHTFCNRMLEALGFLGERELIYDVVEDTDDIVEQTALDLYLSSYAGDSDRPPFSVGEAMAIAREAVRSAGVPLAPQPDDAADARPSAATQRVRFCERVRNRVERRKRLARLRTYDDLQMILYRVVTDPEFGEAACKRIRESFTLILVDEFQDTDPFQWEILRRCFHGHRQLVLVGDPKQSIYAFRGAEVRSYLTAVDVADSLRALDTNHRSDADLVTALDRIYGGASLGDRSITVHPVRAARSGSRLSGAPALRVRALSRSDFTVRGKSGYPSVADVRAAITADVANDIARLLASDTLLDTGDGPRAVTPGDIAILVRTNGTIEPLQRALAELGVASVVGTGTSVFRTIGALHWLWVIRAIEQPARADRVRLAALTPLIGWEASELAAASDTRLAELSSTFAELGRVFADGGFAALSQRLLAAENVAARVLGIDDGERALTDLLQVASLVNKHVVETECGLAGVVEWLADRIADESQWRRHEDQTRRLDRDTHVVQIMTVHASKGLQFPIVYVPFGWDAARVSKPKTFRYHDDAGRRHLDVGGEGTRGWGERIARRNDEEAGEDLRLLYVALTRAASQVVVHWAPSFNTSKGPLHRLLFGRHQAGGGASDGTVPTSVNVPDDHTCVSTLRALAADPPVSISVEHADGSQAPVWTPPDHADRHDELDVARFTRTIDQQWRRTSYSALIAGAAHRHPTLTTGSEPDVGSAADGELITDEPADPVDPDDPYAATVPAAGQVSELPDGTPSLMNGMPFGAAFGTLVHEVLEYVDTAAPDIDDHVRELCMTSASRHALDVDVADLAAALRAVLTTPLGSLEATLWSIKPRDRLAELDFEFPLGNAVSTSAAAAVLSDVAALMNHHLPEDDRLRAYAELLAEIPPRALRGYLTGSIDSVLRTSDGRYVVVDYKTNRLRPGELNADDFTADAMAAEMIGAHYPLQALLYSVALHRYLRWRLPGYTPGEHLGPVQYHFVRGMVGADTPPGCGVYEWDIPTGLVTALSDLLAGIEGGDDR</sequence>
<evidence type="ECO:0000256" key="11">
    <source>
        <dbReference type="ARBA" id="ARBA00023204"/>
    </source>
</evidence>
<evidence type="ECO:0000256" key="9">
    <source>
        <dbReference type="ARBA" id="ARBA00022842"/>
    </source>
</evidence>
<dbReference type="EC" id="5.6.2.4" evidence="15"/>
<comment type="catalytic activity">
    <reaction evidence="14 15">
        <text>ATP + H2O = ADP + phosphate + H(+)</text>
        <dbReference type="Rhea" id="RHEA:13065"/>
        <dbReference type="ChEBI" id="CHEBI:15377"/>
        <dbReference type="ChEBI" id="CHEBI:15378"/>
        <dbReference type="ChEBI" id="CHEBI:30616"/>
        <dbReference type="ChEBI" id="CHEBI:43474"/>
        <dbReference type="ChEBI" id="CHEBI:456216"/>
        <dbReference type="EC" id="5.6.2.4"/>
    </reaction>
</comment>
<keyword evidence="5 15" id="KW-0378">Hydrolase</keyword>
<dbReference type="InterPro" id="IPR014017">
    <property type="entry name" value="DNA_helicase_UvrD-like_C"/>
</dbReference>
<keyword evidence="2 15" id="KW-0479">Metal-binding</keyword>
<keyword evidence="8 15" id="KW-0067">ATP-binding</keyword>
<feature type="domain" description="UvrD-like helicase ATP-binding" evidence="18">
    <location>
        <begin position="3"/>
        <end position="340"/>
    </location>
</feature>
<protein>
    <recommendedName>
        <fullName evidence="15">RecBCD enzyme subunit RecB</fullName>
        <ecNumber evidence="15">3.1.11.5</ecNumber>
        <ecNumber evidence="15">5.6.2.4</ecNumber>
    </recommendedName>
    <alternativeName>
        <fullName evidence="15">DNA 3'-5' helicase subunit RecB</fullName>
    </alternativeName>
    <alternativeName>
        <fullName evidence="15">Exonuclease V subunit RecB</fullName>
        <shortName evidence="15">ExoV subunit RecB</shortName>
    </alternativeName>
    <alternativeName>
        <fullName evidence="15">Helicase/nuclease RecBCD subunit RecB</fullName>
    </alternativeName>
</protein>
<dbReference type="Pfam" id="PF13361">
    <property type="entry name" value="UvrD_C"/>
    <property type="match status" value="1"/>
</dbReference>
<dbReference type="Gene3D" id="1.10.3170.10">
    <property type="entry name" value="Recbcd, chain B, domain 2"/>
    <property type="match status" value="2"/>
</dbReference>
<dbReference type="InterPro" id="IPR014016">
    <property type="entry name" value="UvrD-like_ATP-bd"/>
</dbReference>
<comment type="catalytic activity">
    <reaction evidence="15">
        <text>Exonucleolytic cleavage (in the presence of ATP) in either 5'- to 3'- or 3'- to 5'-direction to yield 5'-phosphooligonucleotides.</text>
        <dbReference type="EC" id="3.1.11.5"/>
    </reaction>
</comment>
<feature type="binding site" evidence="15">
    <location>
        <position position="1033"/>
    </location>
    <ligand>
        <name>Mg(2+)</name>
        <dbReference type="ChEBI" id="CHEBI:18420"/>
    </ligand>
</feature>
<comment type="catalytic activity">
    <reaction evidence="13 15">
        <text>Couples ATP hydrolysis with the unwinding of duplex DNA by translocating in the 3'-5' direction.</text>
        <dbReference type="EC" id="5.6.2.4"/>
    </reaction>
</comment>
<comment type="cofactor">
    <cofactor evidence="15">
        <name>Mg(2+)</name>
        <dbReference type="ChEBI" id="CHEBI:18420"/>
    </cofactor>
    <text evidence="15">Binds 1 Mg(2+) ion per subunit.</text>
</comment>
<keyword evidence="9 15" id="KW-0460">Magnesium</keyword>
<keyword evidence="21" id="KW-1185">Reference proteome</keyword>
<evidence type="ECO:0000256" key="14">
    <source>
        <dbReference type="ARBA" id="ARBA00048988"/>
    </source>
</evidence>
<dbReference type="SUPFAM" id="SSF52980">
    <property type="entry name" value="Restriction endonuclease-like"/>
    <property type="match status" value="1"/>
</dbReference>
<comment type="caution">
    <text evidence="20">The sequence shown here is derived from an EMBL/GenBank/DDBJ whole genome shotgun (WGS) entry which is preliminary data.</text>
</comment>
<dbReference type="InterPro" id="IPR004586">
    <property type="entry name" value="RecB"/>
</dbReference>
<keyword evidence="3 15" id="KW-0547">Nucleotide-binding</keyword>
<dbReference type="PROSITE" id="PS51217">
    <property type="entry name" value="UVRD_HELICASE_CTER"/>
    <property type="match status" value="1"/>
</dbReference>
<comment type="miscellaneous">
    <text evidence="15">In the RecBCD complex, RecB has a slow 3'-5' helicase, an exonuclease activity and loads RecA onto ssDNA, RecD has a fast 5'-3' helicase activity, while RecC stimulates the ATPase and processivity of the RecB helicase and contributes to recognition of the Chi site.</text>
</comment>
<feature type="region of interest" description="Disordered" evidence="17">
    <location>
        <begin position="822"/>
        <end position="858"/>
    </location>
</feature>
<comment type="domain">
    <text evidence="15">The N-terminal DNA-binding domain is a ssDNA-dependent ATPase and has ATP-dependent 3'-5' helicase function. This domain interacts with RecC.</text>
</comment>
<feature type="binding site" evidence="15">
    <location>
        <position position="1019"/>
    </location>
    <ligand>
        <name>Mg(2+)</name>
        <dbReference type="ChEBI" id="CHEBI:18420"/>
    </ligand>
</feature>
<evidence type="ECO:0000256" key="3">
    <source>
        <dbReference type="ARBA" id="ARBA00022741"/>
    </source>
</evidence>
<evidence type="ECO:0000256" key="13">
    <source>
        <dbReference type="ARBA" id="ARBA00034617"/>
    </source>
</evidence>
<dbReference type="InterPro" id="IPR011335">
    <property type="entry name" value="Restrct_endonuc-II-like"/>
</dbReference>
<evidence type="ECO:0000256" key="12">
    <source>
        <dbReference type="ARBA" id="ARBA00023235"/>
    </source>
</evidence>
<keyword evidence="11 15" id="KW-0234">DNA repair</keyword>
<feature type="binding site" evidence="15">
    <location>
        <position position="891"/>
    </location>
    <ligand>
        <name>Mg(2+)</name>
        <dbReference type="ChEBI" id="CHEBI:18420"/>
    </ligand>
</feature>
<keyword evidence="4 15" id="KW-0227">DNA damage</keyword>
<gene>
    <name evidence="15" type="primary">recB</name>
    <name evidence="20" type="ORF">ABW18_19585</name>
</gene>
<keyword evidence="12 15" id="KW-0413">Isomerase</keyword>
<evidence type="ECO:0000259" key="18">
    <source>
        <dbReference type="PROSITE" id="PS51198"/>
    </source>
</evidence>
<dbReference type="InterPro" id="IPR000212">
    <property type="entry name" value="DNA_helicase_UvrD/REP"/>
</dbReference>
<dbReference type="Proteomes" id="UP000037247">
    <property type="component" value="Unassembled WGS sequence"/>
</dbReference>
<feature type="region of interest" description="Nuclease activity, interacts with RecD and RecA" evidence="15">
    <location>
        <begin position="805"/>
        <end position="1139"/>
    </location>
</feature>
<dbReference type="PANTHER" id="PTHR11070">
    <property type="entry name" value="UVRD / RECB / PCRA DNA HELICASE FAMILY MEMBER"/>
    <property type="match status" value="1"/>
</dbReference>
<reference evidence="20 21" key="1">
    <citation type="submission" date="2015-05" db="EMBL/GenBank/DDBJ databases">
        <title>Draft genome sequence of the bacterium Gordonia jacobaea a new member of the Gordonia genus.</title>
        <authorList>
            <person name="Jimenez-Galisteo G."/>
            <person name="Dominguez A."/>
            <person name="Munoz E."/>
            <person name="Vinas M."/>
        </authorList>
    </citation>
    <scope>NUCLEOTIDE SEQUENCE [LARGE SCALE GENOMIC DNA]</scope>
    <source>
        <strain evidence="21">mv1</strain>
    </source>
</reference>
<feature type="active site" description="For nuclease activity" evidence="15">
    <location>
        <position position="1033"/>
    </location>
</feature>
<dbReference type="Pfam" id="PF00580">
    <property type="entry name" value="UvrD-helicase"/>
    <property type="match status" value="1"/>
</dbReference>
<dbReference type="InterPro" id="IPR038726">
    <property type="entry name" value="PDDEXK_AddAB-type"/>
</dbReference>
<evidence type="ECO:0000256" key="1">
    <source>
        <dbReference type="ARBA" id="ARBA00022722"/>
    </source>
</evidence>
<evidence type="ECO:0000256" key="4">
    <source>
        <dbReference type="ARBA" id="ARBA00022763"/>
    </source>
</evidence>
<evidence type="ECO:0000256" key="2">
    <source>
        <dbReference type="ARBA" id="ARBA00022723"/>
    </source>
</evidence>
<evidence type="ECO:0000313" key="21">
    <source>
        <dbReference type="Proteomes" id="UP000037247"/>
    </source>
</evidence>
<keyword evidence="1 15" id="KW-0540">Nuclease</keyword>
<proteinExistence type="inferred from homology"/>
<evidence type="ECO:0000256" key="16">
    <source>
        <dbReference type="PROSITE-ProRule" id="PRU00560"/>
    </source>
</evidence>
<evidence type="ECO:0000313" key="20">
    <source>
        <dbReference type="EMBL" id="KNA89702.1"/>
    </source>
</evidence>
<dbReference type="CDD" id="cd22352">
    <property type="entry name" value="RecB_C-like"/>
    <property type="match status" value="1"/>
</dbReference>
<dbReference type="Gene3D" id="1.10.486.10">
    <property type="entry name" value="PCRA, domain 4"/>
    <property type="match status" value="1"/>
</dbReference>
<evidence type="ECO:0000256" key="7">
    <source>
        <dbReference type="ARBA" id="ARBA00022839"/>
    </source>
</evidence>
<dbReference type="EMBL" id="LDTZ01000023">
    <property type="protein sequence ID" value="KNA89702.1"/>
    <property type="molecule type" value="Genomic_DNA"/>
</dbReference>
<dbReference type="Gene3D" id="3.90.320.10">
    <property type="match status" value="1"/>
</dbReference>
<comment type="domain">
    <text evidence="15">The C-terminal domain has nuclease activity and interacts with RecD. It interacts with RecA, facilitating its loading onto ssDNA.</text>
</comment>
<dbReference type="PANTHER" id="PTHR11070:SF23">
    <property type="entry name" value="RECBCD ENZYME SUBUNIT RECB"/>
    <property type="match status" value="1"/>
</dbReference>
<keyword evidence="6 15" id="KW-0347">Helicase</keyword>
<dbReference type="SUPFAM" id="SSF52540">
    <property type="entry name" value="P-loop containing nucleoside triphosphate hydrolases"/>
    <property type="match status" value="1"/>
</dbReference>
<comment type="similarity">
    <text evidence="15">Belongs to the helicase family. UvrD subfamily.</text>
</comment>
<evidence type="ECO:0000256" key="5">
    <source>
        <dbReference type="ARBA" id="ARBA00022801"/>
    </source>
</evidence>
<feature type="binding site" evidence="16">
    <location>
        <begin position="24"/>
        <end position="31"/>
    </location>
    <ligand>
        <name>ATP</name>
        <dbReference type="ChEBI" id="CHEBI:30616"/>
    </ligand>
</feature>
<evidence type="ECO:0000256" key="10">
    <source>
        <dbReference type="ARBA" id="ARBA00023125"/>
    </source>
</evidence>
<dbReference type="HAMAP" id="MF_01485">
    <property type="entry name" value="RecB"/>
    <property type="match status" value="1"/>
</dbReference>
<feature type="region of interest" description="DNA-binding and helicase activity, interacts with RecC" evidence="15">
    <location>
        <begin position="1"/>
        <end position="776"/>
    </location>
</feature>
<dbReference type="EC" id="3.1.11.5" evidence="15"/>
<evidence type="ECO:0000259" key="19">
    <source>
        <dbReference type="PROSITE" id="PS51217"/>
    </source>
</evidence>
<comment type="subunit">
    <text evidence="15">Heterotrimer of RecB, RecC and RecD. All subunits contribute to DNA-binding. Interacts with RecA.</text>
</comment>
<evidence type="ECO:0000256" key="8">
    <source>
        <dbReference type="ARBA" id="ARBA00022840"/>
    </source>
</evidence>
<keyword evidence="10 15" id="KW-0238">DNA-binding</keyword>
<dbReference type="InterPro" id="IPR027417">
    <property type="entry name" value="P-loop_NTPase"/>
</dbReference>
<dbReference type="Gene3D" id="3.40.50.300">
    <property type="entry name" value="P-loop containing nucleotide triphosphate hydrolases"/>
    <property type="match status" value="3"/>
</dbReference>
<organism evidence="20 21">
    <name type="scientific">Gordonia jacobaea</name>
    <dbReference type="NCBI Taxonomy" id="122202"/>
    <lineage>
        <taxon>Bacteria</taxon>
        <taxon>Bacillati</taxon>
        <taxon>Actinomycetota</taxon>
        <taxon>Actinomycetes</taxon>
        <taxon>Mycobacteriales</taxon>
        <taxon>Gordoniaceae</taxon>
        <taxon>Gordonia</taxon>
    </lineage>
</organism>